<keyword evidence="4" id="KW-1185">Reference proteome</keyword>
<dbReference type="EMBL" id="GG662637">
    <property type="protein sequence ID" value="EAR99632.2"/>
    <property type="molecule type" value="Genomic_DNA"/>
</dbReference>
<keyword evidence="2 3" id="KW-0812">Transmembrane</keyword>
<dbReference type="RefSeq" id="XP_001019877.2">
    <property type="nucleotide sequence ID" value="XM_001019877.2"/>
</dbReference>
<feature type="compositionally biased region" description="Basic residues" evidence="1">
    <location>
        <begin position="247"/>
        <end position="262"/>
    </location>
</feature>
<reference evidence="4" key="1">
    <citation type="journal article" date="2006" name="PLoS Biol.">
        <title>Macronuclear genome sequence of the ciliate Tetrahymena thermophila, a model eukaryote.</title>
        <authorList>
            <person name="Eisen J.A."/>
            <person name="Coyne R.S."/>
            <person name="Wu M."/>
            <person name="Wu D."/>
            <person name="Thiagarajan M."/>
            <person name="Wortman J.R."/>
            <person name="Badger J.H."/>
            <person name="Ren Q."/>
            <person name="Amedeo P."/>
            <person name="Jones K.M."/>
            <person name="Tallon L.J."/>
            <person name="Delcher A.L."/>
            <person name="Salzberg S.L."/>
            <person name="Silva J.C."/>
            <person name="Haas B.J."/>
            <person name="Majoros W.H."/>
            <person name="Farzad M."/>
            <person name="Carlton J.M."/>
            <person name="Smith R.K. Jr."/>
            <person name="Garg J."/>
            <person name="Pearlman R.E."/>
            <person name="Karrer K.M."/>
            <person name="Sun L."/>
            <person name="Manning G."/>
            <person name="Elde N.C."/>
            <person name="Turkewitz A.P."/>
            <person name="Asai D.J."/>
            <person name="Wilkes D.E."/>
            <person name="Wang Y."/>
            <person name="Cai H."/>
            <person name="Collins K."/>
            <person name="Stewart B.A."/>
            <person name="Lee S.R."/>
            <person name="Wilamowska K."/>
            <person name="Weinberg Z."/>
            <person name="Ruzzo W.L."/>
            <person name="Wloga D."/>
            <person name="Gaertig J."/>
            <person name="Frankel J."/>
            <person name="Tsao C.-C."/>
            <person name="Gorovsky M.A."/>
            <person name="Keeling P.J."/>
            <person name="Waller R.F."/>
            <person name="Patron N.J."/>
            <person name="Cherry J.M."/>
            <person name="Stover N.A."/>
            <person name="Krieger C.J."/>
            <person name="del Toro C."/>
            <person name="Ryder H.F."/>
            <person name="Williamson S.C."/>
            <person name="Barbeau R.A."/>
            <person name="Hamilton E.P."/>
            <person name="Orias E."/>
        </authorList>
    </citation>
    <scope>NUCLEOTIDE SEQUENCE [LARGE SCALE GENOMIC DNA]</scope>
    <source>
        <strain evidence="4">SB210</strain>
    </source>
</reference>
<gene>
    <name evidence="3" type="ORF">TTHERM_00586720</name>
</gene>
<dbReference type="AlphaFoldDB" id="I7M2A5"/>
<evidence type="ECO:0000313" key="3">
    <source>
        <dbReference type="EMBL" id="EAR99632.2"/>
    </source>
</evidence>
<evidence type="ECO:0000256" key="2">
    <source>
        <dbReference type="SAM" id="Phobius"/>
    </source>
</evidence>
<sequence length="488" mass="59368">MSAKGSPRQEQFQEDQGQQEENQEYNQEGEEEEQYQQQQQHQEDDEQNEFYESNSGVVNQSENNGNHQLDTEQEEDRIIREREERIAKLAENRPLPEKKDDVIQYLFERLQQAETALFDLHQIIQEEAKVSFIYLNKQEQIYKYVLQIYRKKRRYQTSQMKKQIDLIVCLKKKKAQQKIKFKKSSKKLQILLYNKRFRQKKNNRKFKTSQIMKNQNLQILKNKLPNQIDKYLSRKQILQIQKLKTSNQKKKRKSQQKIKKIKQKLHRIRGQKNQKMNFSKQSSLQQSFKMQRMLQINLIQMEIKIENHKILRFNSTINSLKINFPIQMQMHIKDTYNKLLKQQKKINTLSIADKMMMMQMQMTFGIWIIKMQEVNKIYHLTYKNQAKNELIHFLSKFEIIINKQIKKKCKNQSQFIFCKLFLIQVQIFTQIFSGIYFLLQFLRDKIIFKILKLNTINHKKNIIFSNETMQIFWIQRVKKLDKALFHLH</sequence>
<organism evidence="3 4">
    <name type="scientific">Tetrahymena thermophila (strain SB210)</name>
    <dbReference type="NCBI Taxonomy" id="312017"/>
    <lineage>
        <taxon>Eukaryota</taxon>
        <taxon>Sar</taxon>
        <taxon>Alveolata</taxon>
        <taxon>Ciliophora</taxon>
        <taxon>Intramacronucleata</taxon>
        <taxon>Oligohymenophorea</taxon>
        <taxon>Hymenostomatida</taxon>
        <taxon>Tetrahymenina</taxon>
        <taxon>Tetrahymenidae</taxon>
        <taxon>Tetrahymena</taxon>
    </lineage>
</organism>
<accession>I7M2A5</accession>
<evidence type="ECO:0000256" key="1">
    <source>
        <dbReference type="SAM" id="MobiDB-lite"/>
    </source>
</evidence>
<dbReference type="KEGG" id="tet:TTHERM_00586720"/>
<dbReference type="GeneID" id="7831784"/>
<name>I7M2A5_TETTS</name>
<feature type="compositionally biased region" description="Acidic residues" evidence="1">
    <location>
        <begin position="17"/>
        <end position="34"/>
    </location>
</feature>
<dbReference type="Proteomes" id="UP000009168">
    <property type="component" value="Unassembled WGS sequence"/>
</dbReference>
<proteinExistence type="predicted"/>
<keyword evidence="2" id="KW-0472">Membrane</keyword>
<feature type="transmembrane region" description="Helical" evidence="2">
    <location>
        <begin position="420"/>
        <end position="439"/>
    </location>
</feature>
<dbReference type="InParanoid" id="I7M2A5"/>
<evidence type="ECO:0000313" key="4">
    <source>
        <dbReference type="Proteomes" id="UP000009168"/>
    </source>
</evidence>
<keyword evidence="2" id="KW-1133">Transmembrane helix</keyword>
<feature type="compositionally biased region" description="Polar residues" evidence="1">
    <location>
        <begin position="51"/>
        <end position="68"/>
    </location>
</feature>
<protein>
    <submittedName>
        <fullName evidence="3">Transmembrane protein, putative</fullName>
    </submittedName>
</protein>
<feature type="region of interest" description="Disordered" evidence="1">
    <location>
        <begin position="243"/>
        <end position="262"/>
    </location>
</feature>
<feature type="region of interest" description="Disordered" evidence="1">
    <location>
        <begin position="1"/>
        <end position="76"/>
    </location>
</feature>